<feature type="transmembrane region" description="Helical" evidence="7">
    <location>
        <begin position="291"/>
        <end position="311"/>
    </location>
</feature>
<evidence type="ECO:0000313" key="9">
    <source>
        <dbReference type="EMBL" id="PMS17285.1"/>
    </source>
</evidence>
<dbReference type="PANTHER" id="PTHR43047:SF68">
    <property type="entry name" value="HISTIDINE KINASE 5"/>
    <property type="match status" value="1"/>
</dbReference>
<dbReference type="GO" id="GO:0009927">
    <property type="term" value="F:histidine phosphotransfer kinase activity"/>
    <property type="evidence" value="ECO:0007669"/>
    <property type="project" value="TreeGrafter"/>
</dbReference>
<evidence type="ECO:0000313" key="10">
    <source>
        <dbReference type="Proteomes" id="UP000235616"/>
    </source>
</evidence>
<keyword evidence="5 9" id="KW-0418">Kinase</keyword>
<dbReference type="EMBL" id="PNYA01000020">
    <property type="protein sequence ID" value="PMS17285.1"/>
    <property type="molecule type" value="Genomic_DNA"/>
</dbReference>
<dbReference type="PANTHER" id="PTHR43047">
    <property type="entry name" value="TWO-COMPONENT HISTIDINE PROTEIN KINASE"/>
    <property type="match status" value="1"/>
</dbReference>
<feature type="region of interest" description="Disordered" evidence="6">
    <location>
        <begin position="635"/>
        <end position="660"/>
    </location>
</feature>
<keyword evidence="7" id="KW-0472">Membrane</keyword>
<dbReference type="SUPFAM" id="SSF47384">
    <property type="entry name" value="Homodimeric domain of signal transducing histidine kinase"/>
    <property type="match status" value="1"/>
</dbReference>
<dbReference type="Gene3D" id="3.30.565.10">
    <property type="entry name" value="Histidine kinase-like ATPase, C-terminal domain"/>
    <property type="match status" value="1"/>
</dbReference>
<dbReference type="InterPro" id="IPR003594">
    <property type="entry name" value="HATPase_dom"/>
</dbReference>
<dbReference type="GO" id="GO:0005886">
    <property type="term" value="C:plasma membrane"/>
    <property type="evidence" value="ECO:0007669"/>
    <property type="project" value="TreeGrafter"/>
</dbReference>
<dbReference type="EC" id="2.7.13.3" evidence="2"/>
<dbReference type="AlphaFoldDB" id="A0A2N7VJE7"/>
<dbReference type="Pfam" id="PF02518">
    <property type="entry name" value="HATPase_c"/>
    <property type="match status" value="1"/>
</dbReference>
<dbReference type="SUPFAM" id="SSF55874">
    <property type="entry name" value="ATPase domain of HSP90 chaperone/DNA topoisomerase II/histidine kinase"/>
    <property type="match status" value="1"/>
</dbReference>
<dbReference type="Pfam" id="PF07696">
    <property type="entry name" value="7TMR-DISMED2"/>
    <property type="match status" value="1"/>
</dbReference>
<dbReference type="InterPro" id="IPR011622">
    <property type="entry name" value="7TMR_DISM_rcpt_extracell_dom2"/>
</dbReference>
<keyword evidence="4" id="KW-0808">Transferase</keyword>
<sequence length="724" mass="79161">MQVFEDISGRMGLDDVVALPAGKPAGFTPVGPDGIKPGFSRSAWWLRAFVRNEGAAPMPLVLTLREPRLQSVTFYVQRGGQWQRERPDSSFEPVPRYPSLRFTLGPGEQVGVLIREAGDTALSLEPKLYSPAENEALDRRETLWGGALIGGIVALAWSALLIAYFSRSTAFLLLAALCTSTALYEAAIRGYTKVYLWPHAAQWNARSVPIFGCTAVLFFLAFILNIARGEKTNVPARRILLVFAALEVVCSAGAAFGDLRFFDQAALLVNGLLGIAQVGIAFVLSRRRTPTARLMLVTVAFGIFDFGLHLAESLGLFAHDLAWLNSDIHPNPIVAVIGLATHLVVLAAWVDHVGRQRRAARDELVQWQTSEQERLRYEVAQRTLALNEALLDAQEKNRQKIETLGYVSHDLRAPLATITSYAKLLQYEADSRQSALILSIERSVNYQLGLIDELIGYAKTELRPLEIAPVQTDLPALLNDIADYSIALCAQLNNRFCCQALTSVPRWLTIDGRRLQQVLLNLLSNASKFTRDGMVMMTIRARAQGGQWLIGFEVADTGIGMELGHDSHPFSAFRRIEAANGTTGLGLIIAQRIVDTMGGELRVSSALGEGTSFSFEIVAPVASAETAGADERVPYSSLMAEQGPRRRASRRTADAPPADDRKTLAALARDGRMTDIERWMDSVGEARPACAAFLAELRSCLDALDFAAIEALARVDDEDLAISA</sequence>
<dbReference type="GO" id="GO:0000155">
    <property type="term" value="F:phosphorelay sensor kinase activity"/>
    <property type="evidence" value="ECO:0007669"/>
    <property type="project" value="InterPro"/>
</dbReference>
<evidence type="ECO:0000256" key="2">
    <source>
        <dbReference type="ARBA" id="ARBA00012438"/>
    </source>
</evidence>
<keyword evidence="10" id="KW-1185">Reference proteome</keyword>
<dbReference type="SMART" id="SM00387">
    <property type="entry name" value="HATPase_c"/>
    <property type="match status" value="1"/>
</dbReference>
<keyword evidence="7" id="KW-0812">Transmembrane</keyword>
<dbReference type="Gene3D" id="2.60.40.2380">
    <property type="match status" value="1"/>
</dbReference>
<feature type="transmembrane region" description="Helical" evidence="7">
    <location>
        <begin position="143"/>
        <end position="163"/>
    </location>
</feature>
<feature type="transmembrane region" description="Helical" evidence="7">
    <location>
        <begin position="170"/>
        <end position="188"/>
    </location>
</feature>
<keyword evidence="7" id="KW-1133">Transmembrane helix</keyword>
<accession>A0A2N7VJE7</accession>
<comment type="caution">
    <text evidence="9">The sequence shown here is derived from an EMBL/GenBank/DDBJ whole genome shotgun (WGS) entry which is preliminary data.</text>
</comment>
<dbReference type="InterPro" id="IPR011623">
    <property type="entry name" value="7TMR_DISM_rcpt_extracell_dom1"/>
</dbReference>
<feature type="transmembrane region" description="Helical" evidence="7">
    <location>
        <begin position="265"/>
        <end position="284"/>
    </location>
</feature>
<dbReference type="Gene3D" id="1.10.287.130">
    <property type="match status" value="1"/>
</dbReference>
<feature type="transmembrane region" description="Helical" evidence="7">
    <location>
        <begin position="331"/>
        <end position="350"/>
    </location>
</feature>
<dbReference type="PRINTS" id="PR00344">
    <property type="entry name" value="BCTRLSENSOR"/>
</dbReference>
<dbReference type="InterPro" id="IPR004358">
    <property type="entry name" value="Sig_transdc_His_kin-like_C"/>
</dbReference>
<dbReference type="CDD" id="cd00082">
    <property type="entry name" value="HisKA"/>
    <property type="match status" value="1"/>
</dbReference>
<dbReference type="SMART" id="SM00388">
    <property type="entry name" value="HisKA"/>
    <property type="match status" value="1"/>
</dbReference>
<evidence type="ECO:0000259" key="8">
    <source>
        <dbReference type="PROSITE" id="PS50109"/>
    </source>
</evidence>
<gene>
    <name evidence="9" type="ORF">C0Z18_21065</name>
</gene>
<evidence type="ECO:0000256" key="3">
    <source>
        <dbReference type="ARBA" id="ARBA00022553"/>
    </source>
</evidence>
<keyword evidence="3" id="KW-0597">Phosphoprotein</keyword>
<feature type="transmembrane region" description="Helical" evidence="7">
    <location>
        <begin position="208"/>
        <end position="227"/>
    </location>
</feature>
<evidence type="ECO:0000256" key="6">
    <source>
        <dbReference type="SAM" id="MobiDB-lite"/>
    </source>
</evidence>
<dbReference type="PROSITE" id="PS50109">
    <property type="entry name" value="HIS_KIN"/>
    <property type="match status" value="1"/>
</dbReference>
<reference evidence="9 10" key="1">
    <citation type="submission" date="2018-01" db="EMBL/GenBank/DDBJ databases">
        <title>Whole genome analyses suggest that Burkholderia sensu lato contains two further novel genera in the rhizoxinica-symbiotica group Mycetohabitans gen. nov., and Trinickia gen. nov.: implications for the evolution of diazotrophy and nodulation in the Burkholderiaceae.</title>
        <authorList>
            <person name="Estrada-de los Santos P."/>
            <person name="Palmer M."/>
            <person name="Chavez-Ramirez B."/>
            <person name="Beukes C."/>
            <person name="Steenkamp E.T."/>
            <person name="Hirsch A.M."/>
            <person name="Manyaka P."/>
            <person name="Maluk M."/>
            <person name="Lafos M."/>
            <person name="Crook M."/>
            <person name="Gross E."/>
            <person name="Simon M.F."/>
            <person name="Bueno dos Reis Junior F."/>
            <person name="Poole P.S."/>
            <person name="Venter S.N."/>
            <person name="James E.K."/>
        </authorList>
    </citation>
    <scope>NUCLEOTIDE SEQUENCE [LARGE SCALE GENOMIC DNA]</scope>
    <source>
        <strain evidence="9 10">GIMN1.004</strain>
    </source>
</reference>
<dbReference type="Pfam" id="PF00512">
    <property type="entry name" value="HisKA"/>
    <property type="match status" value="1"/>
</dbReference>
<evidence type="ECO:0000256" key="5">
    <source>
        <dbReference type="ARBA" id="ARBA00022777"/>
    </source>
</evidence>
<feature type="domain" description="Histidine kinase" evidence="8">
    <location>
        <begin position="406"/>
        <end position="621"/>
    </location>
</feature>
<evidence type="ECO:0000256" key="7">
    <source>
        <dbReference type="SAM" id="Phobius"/>
    </source>
</evidence>
<evidence type="ECO:0000256" key="4">
    <source>
        <dbReference type="ARBA" id="ARBA00022679"/>
    </source>
</evidence>
<dbReference type="Proteomes" id="UP000235616">
    <property type="component" value="Unassembled WGS sequence"/>
</dbReference>
<evidence type="ECO:0000256" key="1">
    <source>
        <dbReference type="ARBA" id="ARBA00000085"/>
    </source>
</evidence>
<dbReference type="InterPro" id="IPR005467">
    <property type="entry name" value="His_kinase_dom"/>
</dbReference>
<dbReference type="InterPro" id="IPR003661">
    <property type="entry name" value="HisK_dim/P_dom"/>
</dbReference>
<organism evidence="9 10">
    <name type="scientific">Trinickia dabaoshanensis</name>
    <dbReference type="NCBI Taxonomy" id="564714"/>
    <lineage>
        <taxon>Bacteria</taxon>
        <taxon>Pseudomonadati</taxon>
        <taxon>Pseudomonadota</taxon>
        <taxon>Betaproteobacteria</taxon>
        <taxon>Burkholderiales</taxon>
        <taxon>Burkholderiaceae</taxon>
        <taxon>Trinickia</taxon>
    </lineage>
</organism>
<comment type="catalytic activity">
    <reaction evidence="1">
        <text>ATP + protein L-histidine = ADP + protein N-phospho-L-histidine.</text>
        <dbReference type="EC" id="2.7.13.3"/>
    </reaction>
</comment>
<dbReference type="Pfam" id="PF07695">
    <property type="entry name" value="7TMR-DISM_7TM"/>
    <property type="match status" value="1"/>
</dbReference>
<dbReference type="InterPro" id="IPR036097">
    <property type="entry name" value="HisK_dim/P_sf"/>
</dbReference>
<dbReference type="InterPro" id="IPR036890">
    <property type="entry name" value="HATPase_C_sf"/>
</dbReference>
<name>A0A2N7VJE7_9BURK</name>
<feature type="transmembrane region" description="Helical" evidence="7">
    <location>
        <begin position="239"/>
        <end position="259"/>
    </location>
</feature>
<protein>
    <recommendedName>
        <fullName evidence="2">histidine kinase</fullName>
        <ecNumber evidence="2">2.7.13.3</ecNumber>
    </recommendedName>
</protein>
<proteinExistence type="predicted"/>
<dbReference type="OrthoDB" id="9797243at2"/>